<dbReference type="Proteomes" id="UP001597213">
    <property type="component" value="Unassembled WGS sequence"/>
</dbReference>
<dbReference type="PANTHER" id="PTHR32322:SF2">
    <property type="entry name" value="EAMA DOMAIN-CONTAINING PROTEIN"/>
    <property type="match status" value="1"/>
</dbReference>
<name>A0ABW4R3M2_9RHOB</name>
<feature type="transmembrane region" description="Helical" evidence="6">
    <location>
        <begin position="254"/>
        <end position="275"/>
    </location>
</feature>
<evidence type="ECO:0000256" key="3">
    <source>
        <dbReference type="ARBA" id="ARBA00022692"/>
    </source>
</evidence>
<dbReference type="InterPro" id="IPR050638">
    <property type="entry name" value="AA-Vitamin_Transporters"/>
</dbReference>
<evidence type="ECO:0000313" key="7">
    <source>
        <dbReference type="EMBL" id="MFD1880841.1"/>
    </source>
</evidence>
<evidence type="ECO:0000256" key="2">
    <source>
        <dbReference type="ARBA" id="ARBA00007362"/>
    </source>
</evidence>
<feature type="transmembrane region" description="Helical" evidence="6">
    <location>
        <begin position="78"/>
        <end position="98"/>
    </location>
</feature>
<reference evidence="8" key="1">
    <citation type="journal article" date="2019" name="Int. J. Syst. Evol. Microbiol.">
        <title>The Global Catalogue of Microorganisms (GCM) 10K type strain sequencing project: providing services to taxonomists for standard genome sequencing and annotation.</title>
        <authorList>
            <consortium name="The Broad Institute Genomics Platform"/>
            <consortium name="The Broad Institute Genome Sequencing Center for Infectious Disease"/>
            <person name="Wu L."/>
            <person name="Ma J."/>
        </authorList>
    </citation>
    <scope>NUCLEOTIDE SEQUENCE [LARGE SCALE GENOMIC DNA]</scope>
    <source>
        <strain evidence="8">CCUG 56029</strain>
    </source>
</reference>
<dbReference type="InterPro" id="IPR037185">
    <property type="entry name" value="EmrE-like"/>
</dbReference>
<evidence type="ECO:0000313" key="8">
    <source>
        <dbReference type="Proteomes" id="UP001597213"/>
    </source>
</evidence>
<dbReference type="SUPFAM" id="SSF103481">
    <property type="entry name" value="Multidrug resistance efflux transporter EmrE"/>
    <property type="match status" value="1"/>
</dbReference>
<proteinExistence type="inferred from homology"/>
<dbReference type="RefSeq" id="WP_379140219.1">
    <property type="nucleotide sequence ID" value="NZ_JBHUEN010000010.1"/>
</dbReference>
<accession>A0ABW4R3M2</accession>
<sequence>MVAQNTVAQETSTARMLALLMVTGGLLAVTLIFAKLASDAGIPMLWYQAVVTGIAGAVQLGIAALTGQIRGDARHLTLYAAGAGAFQATPSGMAYLAIGHVGAGYVSLSFAFPILLTWVIARLLGMERPSTTRLIAVLLGLGGGILLAVAKFSGAPGGTRAWILVATLIPVVLAMGNIYRSRFWPHGAPAVLLAGMMLVACAGWSAIAAYASEGPMPVAIFTDRLWLLLTLGNAATFAVQFVTYFMLQRAGGPVALSLIGSVAGVIGAAVAISWFGETMPVTTPVAAVMIAIGIALMLRSQKAAVV</sequence>
<gene>
    <name evidence="7" type="ORF">ACFSCT_03820</name>
</gene>
<organism evidence="7 8">
    <name type="scientific">Paracoccus pacificus</name>
    <dbReference type="NCBI Taxonomy" id="1463598"/>
    <lineage>
        <taxon>Bacteria</taxon>
        <taxon>Pseudomonadati</taxon>
        <taxon>Pseudomonadota</taxon>
        <taxon>Alphaproteobacteria</taxon>
        <taxon>Rhodobacterales</taxon>
        <taxon>Paracoccaceae</taxon>
        <taxon>Paracoccus</taxon>
    </lineage>
</organism>
<evidence type="ECO:0000256" key="6">
    <source>
        <dbReference type="SAM" id="Phobius"/>
    </source>
</evidence>
<feature type="transmembrane region" description="Helical" evidence="6">
    <location>
        <begin position="136"/>
        <end position="155"/>
    </location>
</feature>
<keyword evidence="3 6" id="KW-0812">Transmembrane</keyword>
<feature type="transmembrane region" description="Helical" evidence="6">
    <location>
        <begin position="12"/>
        <end position="33"/>
    </location>
</feature>
<comment type="caution">
    <text evidence="7">The sequence shown here is derived from an EMBL/GenBank/DDBJ whole genome shotgun (WGS) entry which is preliminary data.</text>
</comment>
<evidence type="ECO:0000256" key="5">
    <source>
        <dbReference type="ARBA" id="ARBA00023136"/>
    </source>
</evidence>
<feature type="transmembrane region" description="Helical" evidence="6">
    <location>
        <begin position="224"/>
        <end position="247"/>
    </location>
</feature>
<keyword evidence="5 6" id="KW-0472">Membrane</keyword>
<feature type="transmembrane region" description="Helical" evidence="6">
    <location>
        <begin position="161"/>
        <end position="179"/>
    </location>
</feature>
<feature type="transmembrane region" description="Helical" evidence="6">
    <location>
        <begin position="191"/>
        <end position="212"/>
    </location>
</feature>
<keyword evidence="8" id="KW-1185">Reference proteome</keyword>
<dbReference type="EMBL" id="JBHUEN010000010">
    <property type="protein sequence ID" value="MFD1880841.1"/>
    <property type="molecule type" value="Genomic_DNA"/>
</dbReference>
<feature type="transmembrane region" description="Helical" evidence="6">
    <location>
        <begin position="104"/>
        <end position="124"/>
    </location>
</feature>
<keyword evidence="4 6" id="KW-1133">Transmembrane helix</keyword>
<comment type="subcellular location">
    <subcellularLocation>
        <location evidence="1">Membrane</location>
        <topology evidence="1">Multi-pass membrane protein</topology>
    </subcellularLocation>
</comment>
<protein>
    <recommendedName>
        <fullName evidence="9">EamA-like transporter family protein</fullName>
    </recommendedName>
</protein>
<dbReference type="PANTHER" id="PTHR32322">
    <property type="entry name" value="INNER MEMBRANE TRANSPORTER"/>
    <property type="match status" value="1"/>
</dbReference>
<feature type="transmembrane region" description="Helical" evidence="6">
    <location>
        <begin position="45"/>
        <end position="66"/>
    </location>
</feature>
<evidence type="ECO:0000256" key="4">
    <source>
        <dbReference type="ARBA" id="ARBA00022989"/>
    </source>
</evidence>
<comment type="similarity">
    <text evidence="2">Belongs to the EamA transporter family.</text>
</comment>
<evidence type="ECO:0008006" key="9">
    <source>
        <dbReference type="Google" id="ProtNLM"/>
    </source>
</evidence>
<feature type="transmembrane region" description="Helical" evidence="6">
    <location>
        <begin position="281"/>
        <end position="298"/>
    </location>
</feature>
<evidence type="ECO:0000256" key="1">
    <source>
        <dbReference type="ARBA" id="ARBA00004141"/>
    </source>
</evidence>